<feature type="compositionally biased region" description="Polar residues" evidence="1">
    <location>
        <begin position="42"/>
        <end position="60"/>
    </location>
</feature>
<feature type="region of interest" description="Disordered" evidence="1">
    <location>
        <begin position="325"/>
        <end position="366"/>
    </location>
</feature>
<name>A0A8W8JM34_MAGGI</name>
<feature type="region of interest" description="Disordered" evidence="1">
    <location>
        <begin position="1"/>
        <end position="89"/>
    </location>
</feature>
<proteinExistence type="predicted"/>
<keyword evidence="3" id="KW-1185">Reference proteome</keyword>
<protein>
    <submittedName>
        <fullName evidence="2">Uncharacterized protein</fullName>
    </submittedName>
</protein>
<dbReference type="PANTHER" id="PTHR34239">
    <property type="entry name" value="APPLE DOMAIN-CONTAINING PROTEIN"/>
    <property type="match status" value="1"/>
</dbReference>
<dbReference type="PANTHER" id="PTHR34239:SF2">
    <property type="entry name" value="TRANSPOSABLE ELEMENT P TRANSPOSASE_THAP9 CONSERVED DOMAIN-CONTAINING PROTEIN"/>
    <property type="match status" value="1"/>
</dbReference>
<accession>A0A8W8JM34</accession>
<feature type="compositionally biased region" description="Basic residues" evidence="1">
    <location>
        <begin position="61"/>
        <end position="71"/>
    </location>
</feature>
<evidence type="ECO:0000256" key="1">
    <source>
        <dbReference type="SAM" id="MobiDB-lite"/>
    </source>
</evidence>
<sequence length="366" mass="41417">MPNLSDSSSENENVDKDIVELFASDSEVDTNIQNKNADRPNTRSVASTSTTGKGKGISSNKRGKAPAKKRTEHVDNNNNPCTSGTTGENSEGVIECFPDLDFDHVQNNETDMFSIDIDPEVVFDDDNSEISMPKIFEDETQFSESISENMAKFIKMGCTQKADVSKYLDEVKIPENCKNLVPPLINSEIWNNLFPNVQQRDKTLQDAQRILGLSIVPMISLAEMFKTNKFEMKKAKKCVSDAITLACNAMYELNVRRRFILRPFVHKRFQQLCAATTQIEEKTLFPSDITKRMKEISDASKINKQLTPGFPRNIQSKNFRGKMNFRGRTSQFNPYSRGCGRSSRSRGSGYNRGQGRAGYNRYQQNY</sequence>
<organism evidence="2 3">
    <name type="scientific">Magallana gigas</name>
    <name type="common">Pacific oyster</name>
    <name type="synonym">Crassostrea gigas</name>
    <dbReference type="NCBI Taxonomy" id="29159"/>
    <lineage>
        <taxon>Eukaryota</taxon>
        <taxon>Metazoa</taxon>
        <taxon>Spiralia</taxon>
        <taxon>Lophotrochozoa</taxon>
        <taxon>Mollusca</taxon>
        <taxon>Bivalvia</taxon>
        <taxon>Autobranchia</taxon>
        <taxon>Pteriomorphia</taxon>
        <taxon>Ostreida</taxon>
        <taxon>Ostreoidea</taxon>
        <taxon>Ostreidae</taxon>
        <taxon>Magallana</taxon>
    </lineage>
</organism>
<dbReference type="Proteomes" id="UP000005408">
    <property type="component" value="Unassembled WGS sequence"/>
</dbReference>
<evidence type="ECO:0000313" key="3">
    <source>
        <dbReference type="Proteomes" id="UP000005408"/>
    </source>
</evidence>
<dbReference type="EnsemblMetazoa" id="G19452.1">
    <property type="protein sequence ID" value="G19452.1:cds"/>
    <property type="gene ID" value="G19452"/>
</dbReference>
<dbReference type="AlphaFoldDB" id="A0A8W8JM34"/>
<feature type="compositionally biased region" description="Polar residues" evidence="1">
    <location>
        <begin position="1"/>
        <end position="11"/>
    </location>
</feature>
<reference evidence="2" key="1">
    <citation type="submission" date="2022-08" db="UniProtKB">
        <authorList>
            <consortium name="EnsemblMetazoa"/>
        </authorList>
    </citation>
    <scope>IDENTIFICATION</scope>
    <source>
        <strain evidence="2">05x7-T-G4-1.051#20</strain>
    </source>
</reference>
<evidence type="ECO:0000313" key="2">
    <source>
        <dbReference type="EnsemblMetazoa" id="G19452.1:cds"/>
    </source>
</evidence>
<feature type="compositionally biased region" description="Low complexity" evidence="1">
    <location>
        <begin position="336"/>
        <end position="349"/>
    </location>
</feature>
<feature type="compositionally biased region" description="Polar residues" evidence="1">
    <location>
        <begin position="76"/>
        <end position="89"/>
    </location>
</feature>